<comment type="similarity">
    <text evidence="1">Belongs to the HesB/IscA family.</text>
</comment>
<dbReference type="InterPro" id="IPR050322">
    <property type="entry name" value="Fe-S_cluster_asmbl/transfer"/>
</dbReference>
<name>A0A165XCW5_9HYPH</name>
<dbReference type="Gene3D" id="2.60.300.12">
    <property type="entry name" value="HesB-like domain"/>
    <property type="match status" value="1"/>
</dbReference>
<proteinExistence type="inferred from homology"/>
<dbReference type="AlphaFoldDB" id="A0A165XCW5"/>
<dbReference type="InterPro" id="IPR000361">
    <property type="entry name" value="ATAP_core_dom"/>
</dbReference>
<dbReference type="Pfam" id="PF01521">
    <property type="entry name" value="Fe-S_biosyn"/>
    <property type="match status" value="1"/>
</dbReference>
<dbReference type="InterPro" id="IPR035903">
    <property type="entry name" value="HesB-like_dom_sf"/>
</dbReference>
<gene>
    <name evidence="3" type="primary">iscA</name>
    <name evidence="3" type="ORF">PsAD2_03118</name>
</gene>
<dbReference type="PATRIC" id="fig|989403.3.peg.3338"/>
<dbReference type="GO" id="GO:0051537">
    <property type="term" value="F:2 iron, 2 sulfur cluster binding"/>
    <property type="evidence" value="ECO:0007669"/>
    <property type="project" value="TreeGrafter"/>
</dbReference>
<accession>A0A165XCW5</accession>
<dbReference type="PANTHER" id="PTHR10072:SF41">
    <property type="entry name" value="IRON-SULFUR CLUSTER ASSEMBLY 1 HOMOLOG, MITOCHONDRIAL"/>
    <property type="match status" value="1"/>
</dbReference>
<keyword evidence="4" id="KW-1185">Reference proteome</keyword>
<sequence length="125" mass="13432">MTSAFQVLSITDEAAQHIRTLLDNNDEHPLGVRVAIKTGGCAGMEYELGLVSEANATDDVVEDKGVKVFVDPAATLYLLGTEMGFETTKFRSGFIFKNPNEVSACGCGESVELQPADLSKFAQKN</sequence>
<dbReference type="OrthoDB" id="9801228at2"/>
<dbReference type="GO" id="GO:0005829">
    <property type="term" value="C:cytosol"/>
    <property type="evidence" value="ECO:0007669"/>
    <property type="project" value="TreeGrafter"/>
</dbReference>
<evidence type="ECO:0000313" key="3">
    <source>
        <dbReference type="EMBL" id="KZL17582.1"/>
    </source>
</evidence>
<dbReference type="Proteomes" id="UP000076577">
    <property type="component" value="Unassembled WGS sequence"/>
</dbReference>
<dbReference type="STRING" id="989403.SAMN05421798_10832"/>
<dbReference type="SUPFAM" id="SSF89360">
    <property type="entry name" value="HesB-like domain"/>
    <property type="match status" value="1"/>
</dbReference>
<organism evidence="3 4">
    <name type="scientific">Pseudovibrio axinellae</name>
    <dbReference type="NCBI Taxonomy" id="989403"/>
    <lineage>
        <taxon>Bacteria</taxon>
        <taxon>Pseudomonadati</taxon>
        <taxon>Pseudomonadota</taxon>
        <taxon>Alphaproteobacteria</taxon>
        <taxon>Hyphomicrobiales</taxon>
        <taxon>Stappiaceae</taxon>
        <taxon>Pseudovibrio</taxon>
    </lineage>
</organism>
<protein>
    <submittedName>
        <fullName evidence="3">Iron-binding protein IscA</fullName>
    </submittedName>
</protein>
<evidence type="ECO:0000256" key="1">
    <source>
        <dbReference type="ARBA" id="ARBA00006718"/>
    </source>
</evidence>
<dbReference type="PANTHER" id="PTHR10072">
    <property type="entry name" value="IRON-SULFUR CLUSTER ASSEMBLY PROTEIN"/>
    <property type="match status" value="1"/>
</dbReference>
<feature type="domain" description="Core" evidence="2">
    <location>
        <begin position="8"/>
        <end position="109"/>
    </location>
</feature>
<dbReference type="InterPro" id="IPR016092">
    <property type="entry name" value="ATAP"/>
</dbReference>
<dbReference type="EMBL" id="LMCB01000031">
    <property type="protein sequence ID" value="KZL17582.1"/>
    <property type="molecule type" value="Genomic_DNA"/>
</dbReference>
<evidence type="ECO:0000259" key="2">
    <source>
        <dbReference type="Pfam" id="PF01521"/>
    </source>
</evidence>
<comment type="caution">
    <text evidence="3">The sequence shown here is derived from an EMBL/GenBank/DDBJ whole genome shotgun (WGS) entry which is preliminary data.</text>
</comment>
<dbReference type="GO" id="GO:0016226">
    <property type="term" value="P:iron-sulfur cluster assembly"/>
    <property type="evidence" value="ECO:0007669"/>
    <property type="project" value="InterPro"/>
</dbReference>
<evidence type="ECO:0000313" key="4">
    <source>
        <dbReference type="Proteomes" id="UP000076577"/>
    </source>
</evidence>
<reference evidence="3 4" key="1">
    <citation type="journal article" date="2016" name="Front. Microbiol.">
        <title>Comparative Genomic Analysis Reveals a Diverse Repertoire of Genes Involved in Prokaryote-Eukaryote Interactions within the Pseudovibrio Genus.</title>
        <authorList>
            <person name="Romano S."/>
            <person name="Fernandez-Guerra A."/>
            <person name="Reen F.J."/>
            <person name="Glockner F.O."/>
            <person name="Crowley S.P."/>
            <person name="O'Sullivan O."/>
            <person name="Cotter P.D."/>
            <person name="Adams C."/>
            <person name="Dobson A.D."/>
            <person name="O'Gara F."/>
        </authorList>
    </citation>
    <scope>NUCLEOTIDE SEQUENCE [LARGE SCALE GENOMIC DNA]</scope>
    <source>
        <strain evidence="3 4">Ad2</strain>
    </source>
</reference>
<dbReference type="NCBIfam" id="TIGR00049">
    <property type="entry name" value="iron-sulfur cluster assembly accessory protein"/>
    <property type="match status" value="1"/>
</dbReference>
<dbReference type="RefSeq" id="WP_068007738.1">
    <property type="nucleotide sequence ID" value="NZ_FOFM01000008.1"/>
</dbReference>